<dbReference type="OrthoDB" id="5055179at2759"/>
<evidence type="ECO:0000259" key="1">
    <source>
        <dbReference type="PROSITE" id="PS50181"/>
    </source>
</evidence>
<comment type="caution">
    <text evidence="2">The sequence shown here is derived from an EMBL/GenBank/DDBJ whole genome shotgun (WGS) entry which is preliminary data.</text>
</comment>
<dbReference type="Proteomes" id="UP000622797">
    <property type="component" value="Unassembled WGS sequence"/>
</dbReference>
<dbReference type="AlphaFoldDB" id="A0A8H4TKG3"/>
<dbReference type="EMBL" id="JABEXW010000660">
    <property type="protein sequence ID" value="KAF4959501.1"/>
    <property type="molecule type" value="Genomic_DNA"/>
</dbReference>
<dbReference type="InterPro" id="IPR001810">
    <property type="entry name" value="F-box_dom"/>
</dbReference>
<keyword evidence="3" id="KW-1185">Reference proteome</keyword>
<sequence length="434" mass="50401">MTTLTDLPPEILEYILGHIDFPGLGNVRLVWPSLDSFVLPHLFCVIRLSFLEKHRRQFLGISSSPHLARHVQQLRWFSLYHVDDPDDFSKSYLSKLLSNGSAKEFRAQFFEGLDAMPNLKTFITTILQRTNLSGPLWLATQVSSYDGLKRPRRYYGFIEGLTHFLGPAMCRPQSRIKSLRCCDHGIILQGFPMNYRTKWPRQSLAGPVNIKIDLCKFESELAKHFRSLVPEFDHSATSWQDALESLDEIDLCTAFAFADPEEFQRQTLQPMCWSFLRAAKNLQILSLHSLQGRIPDPQDSHYLWTFEKLFDLRWDNLETLKLVNLTLSTKEFNNVDLHLILGGGTARDSQAQIIAEQEILDFINSKDPTKDPFLNREPIGYDEWHVILRRPSNGNEIDYYANTWATAVQYPEELSQEWPRWKTLEYTCKPCRKK</sequence>
<gene>
    <name evidence="2" type="ORF">FSARC_10706</name>
</gene>
<proteinExistence type="predicted"/>
<reference evidence="2" key="1">
    <citation type="journal article" date="2020" name="BMC Genomics">
        <title>Correction to: Identification and distribution of gene clusters required for synthesis of sphingolipid metabolism inhibitors in diverse species of the filamentous fungus Fusarium.</title>
        <authorList>
            <person name="Kim H.S."/>
            <person name="Lohmar J.M."/>
            <person name="Busman M."/>
            <person name="Brown D.W."/>
            <person name="Naumann T.A."/>
            <person name="Divon H.H."/>
            <person name="Lysoe E."/>
            <person name="Uhlig S."/>
            <person name="Proctor R.H."/>
        </authorList>
    </citation>
    <scope>NUCLEOTIDE SEQUENCE</scope>
    <source>
        <strain evidence="2">NRRL 20472</strain>
    </source>
</reference>
<reference evidence="2" key="2">
    <citation type="submission" date="2020-05" db="EMBL/GenBank/DDBJ databases">
        <authorList>
            <person name="Kim H.-S."/>
            <person name="Proctor R.H."/>
            <person name="Brown D.W."/>
        </authorList>
    </citation>
    <scope>NUCLEOTIDE SEQUENCE</scope>
    <source>
        <strain evidence="2">NRRL 20472</strain>
    </source>
</reference>
<accession>A0A8H4TKG3</accession>
<name>A0A8H4TKG3_9HYPO</name>
<organism evidence="2 3">
    <name type="scientific">Fusarium sarcochroum</name>
    <dbReference type="NCBI Taxonomy" id="1208366"/>
    <lineage>
        <taxon>Eukaryota</taxon>
        <taxon>Fungi</taxon>
        <taxon>Dikarya</taxon>
        <taxon>Ascomycota</taxon>
        <taxon>Pezizomycotina</taxon>
        <taxon>Sordariomycetes</taxon>
        <taxon>Hypocreomycetidae</taxon>
        <taxon>Hypocreales</taxon>
        <taxon>Nectriaceae</taxon>
        <taxon>Fusarium</taxon>
        <taxon>Fusarium lateritium species complex</taxon>
    </lineage>
</organism>
<feature type="domain" description="F-box" evidence="1">
    <location>
        <begin position="1"/>
        <end position="30"/>
    </location>
</feature>
<evidence type="ECO:0000313" key="2">
    <source>
        <dbReference type="EMBL" id="KAF4959501.1"/>
    </source>
</evidence>
<evidence type="ECO:0000313" key="3">
    <source>
        <dbReference type="Proteomes" id="UP000622797"/>
    </source>
</evidence>
<protein>
    <recommendedName>
        <fullName evidence="1">F-box domain-containing protein</fullName>
    </recommendedName>
</protein>
<dbReference type="PROSITE" id="PS50181">
    <property type="entry name" value="FBOX"/>
    <property type="match status" value="1"/>
</dbReference>